<proteinExistence type="predicted"/>
<dbReference type="Pfam" id="PF00565">
    <property type="entry name" value="SNase"/>
    <property type="match status" value="2"/>
</dbReference>
<protein>
    <recommendedName>
        <fullName evidence="5">Nuclease domain containing protein</fullName>
    </recommendedName>
</protein>
<dbReference type="PANTHER" id="PTHR12302">
    <property type="entry name" value="EBNA2 BINDING PROTEIN P100"/>
    <property type="match status" value="1"/>
</dbReference>
<dbReference type="GO" id="GO:0005829">
    <property type="term" value="C:cytosol"/>
    <property type="evidence" value="ECO:0007669"/>
    <property type="project" value="TreeGrafter"/>
</dbReference>
<dbReference type="GO" id="GO:0006402">
    <property type="term" value="P:mRNA catabolic process"/>
    <property type="evidence" value="ECO:0007669"/>
    <property type="project" value="TreeGrafter"/>
</dbReference>
<dbReference type="VEuPathDB" id="AmoebaDB:EHI_101240"/>
<dbReference type="VEuPathDB" id="AmoebaDB:KM1_255600"/>
<name>A0A5K1VIN8_ENTHI</name>
<dbReference type="PANTHER" id="PTHR12302:SF2">
    <property type="entry name" value="STAPHYLOCOCCAL NUCLEASE DOMAIN-CONTAINING PROTEIN 1"/>
    <property type="match status" value="1"/>
</dbReference>
<dbReference type="FunFam" id="2.40.50.90:FF:000053">
    <property type="entry name" value="Nuclease domain containing protein"/>
    <property type="match status" value="1"/>
</dbReference>
<feature type="domain" description="TNase-like" evidence="1">
    <location>
        <begin position="55"/>
        <end position="149"/>
    </location>
</feature>
<dbReference type="Pfam" id="PF00567">
    <property type="entry name" value="TUDOR"/>
    <property type="match status" value="1"/>
</dbReference>
<evidence type="ECO:0000313" key="4">
    <source>
        <dbReference type="Proteomes" id="UP000078387"/>
    </source>
</evidence>
<dbReference type="InterPro" id="IPR002999">
    <property type="entry name" value="Tudor"/>
</dbReference>
<reference evidence="3 4" key="1">
    <citation type="submission" date="2016-05" db="EMBL/GenBank/DDBJ databases">
        <title>First whole genome sequencing of Entamoeba histolytica HM1:IMSS-clone-6.</title>
        <authorList>
            <person name="Mukherjee Avik.K."/>
            <person name="Izumyama S."/>
            <person name="Nakada-Tsukui K."/>
            <person name="Nozaki T."/>
        </authorList>
    </citation>
    <scope>NUCLEOTIDE SEQUENCE [LARGE SCALE GENOMIC DNA]</scope>
    <source>
        <strain evidence="3 4">HM1:IMSS clone 6</strain>
    </source>
</reference>
<dbReference type="InterPro" id="IPR016071">
    <property type="entry name" value="Staphylococal_nuclease_OB-fold"/>
</dbReference>
<feature type="domain" description="TNase-like" evidence="1">
    <location>
        <begin position="204"/>
        <end position="306"/>
    </location>
</feature>
<feature type="domain" description="Tudor" evidence="2">
    <location>
        <begin position="642"/>
        <end position="739"/>
    </location>
</feature>
<organism evidence="3 4">
    <name type="scientific">Entamoeba histolytica</name>
    <dbReference type="NCBI Taxonomy" id="5759"/>
    <lineage>
        <taxon>Eukaryota</taxon>
        <taxon>Amoebozoa</taxon>
        <taxon>Evosea</taxon>
        <taxon>Archamoebae</taxon>
        <taxon>Mastigamoebida</taxon>
        <taxon>Entamoebidae</taxon>
        <taxon>Entamoeba</taxon>
    </lineage>
</organism>
<dbReference type="OMA" id="NSEWGVA"/>
<dbReference type="GO" id="GO:0005634">
    <property type="term" value="C:nucleus"/>
    <property type="evidence" value="ECO:0007669"/>
    <property type="project" value="TreeGrafter"/>
</dbReference>
<dbReference type="GO" id="GO:0003723">
    <property type="term" value="F:RNA binding"/>
    <property type="evidence" value="ECO:0007669"/>
    <property type="project" value="TreeGrafter"/>
</dbReference>
<dbReference type="VEuPathDB" id="AmoebaDB:EHI8A_171330"/>
<dbReference type="Gene3D" id="2.40.50.90">
    <property type="match status" value="5"/>
</dbReference>
<evidence type="ECO:0000259" key="2">
    <source>
        <dbReference type="Pfam" id="PF00567"/>
    </source>
</evidence>
<dbReference type="GO" id="GO:0004518">
    <property type="term" value="F:nuclease activity"/>
    <property type="evidence" value="ECO:0007669"/>
    <property type="project" value="TreeGrafter"/>
</dbReference>
<dbReference type="InterPro" id="IPR035437">
    <property type="entry name" value="SNase_OB-fold_sf"/>
</dbReference>
<dbReference type="EMBL" id="BDEQ01000001">
    <property type="protein sequence ID" value="GAT97825.1"/>
    <property type="molecule type" value="Genomic_DNA"/>
</dbReference>
<dbReference type="Gene3D" id="2.30.30.140">
    <property type="match status" value="1"/>
</dbReference>
<dbReference type="VEuPathDB" id="AmoebaDB:EHI5A_039690"/>
<sequence>MPAQANKKGVSKKGDASDKKVFMNAIVTGITEKNGLLLATKKEEEKNPVIVIAYLELPRYDKKQNKEETFAYECGELLRKKLINGKEVKFEVVSEATENVPKMVIPFVNGENIAITLLENGYAVLKGKGKEIAEYIKAEEKAKKEKKGVHNENAEKISIKKPIDPKLTSKELDFYVMKNLNGHIKKVDAPGQFIIETPERKIVRVSLFGINQHATFNVEKKQFEFDDIAKEAIKFNNKNYNQRDCVVKVMDNGKRVTGIITVDKKDIAEELLKNGYVTISTFEENMESVKQVYEECEAVAKKERKGRFVNFDQAAEDAAKAKKEKREKDLKERKKNARVIRGGNILFIGKYLRIEKDGEVLNVNFASIKPLYKKDDKAFNELIEFRMREVIRKLIVGKKFECKEAYKSENKKGEETVTEVYYDVYADKTNIAIPLLKEGLVVVDERTKDQFYQSFDYSKLKAVPKKTYKPVPITNYSNLDNVKDMLIGNNFKCVIEKAISLTVYLVYIPEKNSQLIVHLQNCFVPKDDSNDSLKKFVESAKTNVKQLCEYREVVVDFKRYHKGNLYVEIISNGTDLASYILEHGFAIPTGRYNVSSEIEQMKENMTQIYQFDTQKKKEVTEVIEKKPKRNTEIKFSAEQKVYLTGFDGEKIGYYDNAEDAKIIEEVNAMCKTVKKGAIKPAVGDKCIVENKGFFYRAEFVEVATGANVLKCIDTGAVIICGKNKLKPITEEIAGKPVTVKTVGLVGLKTLTPKDVDFAAAVEAVAAYYKKEGSLFVSGEEAKVVVGDVCINNHLVQLGLAFVDKHFHDNSEWGVDLVAAQLQAKENHLNVWRYGEVADEEEKN</sequence>
<comment type="caution">
    <text evidence="3">The sequence shown here is derived from an EMBL/GenBank/DDBJ whole genome shotgun (WGS) entry which is preliminary data.</text>
</comment>
<dbReference type="VEuPathDB" id="AmoebaDB:EHI7A_158760"/>
<accession>A0A5K1VIN8</accession>
<dbReference type="SUPFAM" id="SSF63748">
    <property type="entry name" value="Tudor/PWWP/MBT"/>
    <property type="match status" value="1"/>
</dbReference>
<dbReference type="FunFam" id="2.40.50.90:FF:000086">
    <property type="entry name" value="Nuclease domain containing protein, putative"/>
    <property type="match status" value="1"/>
</dbReference>
<dbReference type="FunFam" id="2.40.50.90:FF:000076">
    <property type="entry name" value="Nuclease domain containing protein"/>
    <property type="match status" value="1"/>
</dbReference>
<gene>
    <name evidence="3" type="ORF">CL6EHI_101240</name>
</gene>
<evidence type="ECO:0008006" key="5">
    <source>
        <dbReference type="Google" id="ProtNLM"/>
    </source>
</evidence>
<dbReference type="AlphaFoldDB" id="A0A5K1VIN8"/>
<dbReference type="SUPFAM" id="SSF50199">
    <property type="entry name" value="Staphylococcal nuclease"/>
    <property type="match status" value="5"/>
</dbReference>
<dbReference type="Proteomes" id="UP000078387">
    <property type="component" value="Unassembled WGS sequence"/>
</dbReference>
<evidence type="ECO:0000313" key="3">
    <source>
        <dbReference type="EMBL" id="GAT97825.1"/>
    </source>
</evidence>
<evidence type="ECO:0000259" key="1">
    <source>
        <dbReference type="Pfam" id="PF00565"/>
    </source>
</evidence>
<dbReference type="SMR" id="A0A5K1VIN8"/>